<dbReference type="KEGG" id="acoa:RB602_04000"/>
<keyword evidence="3" id="KW-0998">Cell outer membrane</keyword>
<dbReference type="InterPro" id="IPR000531">
    <property type="entry name" value="Beta-barrel_TonB"/>
</dbReference>
<dbReference type="Gene3D" id="2.40.170.20">
    <property type="entry name" value="TonB-dependent receptor, beta-barrel domain"/>
    <property type="match status" value="1"/>
</dbReference>
<evidence type="ECO:0000256" key="1">
    <source>
        <dbReference type="ARBA" id="ARBA00004442"/>
    </source>
</evidence>
<comment type="subcellular location">
    <subcellularLocation>
        <location evidence="1">Cell outer membrane</location>
    </subcellularLocation>
</comment>
<evidence type="ECO:0000313" key="7">
    <source>
        <dbReference type="EMBL" id="WOE75888.1"/>
    </source>
</evidence>
<keyword evidence="8" id="KW-1185">Reference proteome</keyword>
<keyword evidence="5" id="KW-0732">Signal</keyword>
<feature type="compositionally biased region" description="Gly residues" evidence="4">
    <location>
        <begin position="698"/>
        <end position="707"/>
    </location>
</feature>
<dbReference type="AlphaFoldDB" id="A0AA97I250"/>
<evidence type="ECO:0000256" key="3">
    <source>
        <dbReference type="ARBA" id="ARBA00023237"/>
    </source>
</evidence>
<dbReference type="InterPro" id="IPR036942">
    <property type="entry name" value="Beta-barrel_TonB_sf"/>
</dbReference>
<accession>A0AA97I250</accession>
<dbReference type="PANTHER" id="PTHR47234:SF1">
    <property type="entry name" value="TONB-DEPENDENT RECEPTOR"/>
    <property type="match status" value="1"/>
</dbReference>
<sequence length="873" mass="94146">MKQLLPRYCAAQIAIAIALLSHQAVAQENPAQSDEPVASDSTVNVPLPPDDEDEQADIVVTGAQVRGAVVTEVPPIEELDAQDIESYGVASLGELLAVISPQTNSGRGRGSGRPAVLLNGRRISGFRELAQFPPEAIKRVQIFPEELALSYGFRPDQRVINFILVDDFSSFAMDGEYGIATQGGRGEGEIGATYTNIDGGDRIVLDIEYQGATALRESERNIVQPEFDPSLTTVDSDPDDASEFRTLLPTRQRFESSATFGWELSPSTSLTVNGVYGTEDTIGQNGLNAPIFDVDATNPFNTSGTDLEVLRLLNEPRTLLQQQDVETFQLSSSLNGRRPGILWSLTGDYERIETETRIDRLADTTGLQTAIDAGTLDPFSPVLGAGLLPPELDIARSVQQTFTMKGTATMRPLTLPTGDVQLTADGEFTDLSLSASDRTALGFSSSDLGRTIGAGTLNLEIPLADRNGVNSALGRLSINGNLGVNELSDFGTLTSFGYGLNWEFTPGWTLQASFIRTETAPTVGQLGNPLIVTPNVPIFDFTNNQTVLVDSISGGNADLLAEEQRDVKIGLTWRPETIDGLSIVAEFFRNRSFDTTAAFPTLTPEVEAAFPDRVFRDAAGNLTAVDQRPVNFARITSDSVRYGINYRKRWRKLPQGGFGGGRRGRGRQQGQGAGGPPQGGPTNAAGQNGGPATQAGGPPRGRPGGGGRRFRPRIGRWNISIFHRIRFTETVLPAPGIAEFDLLNGSSISGAGGVPRHSVELEGGWFFNGVGARVTADFEDGTRVDGVGGGDDSLDFNPIATVNLRAFINFDSRPKWTENMPFLKGARLSVRINNLFDAQQNVRDALGNVPLRFQPGFVDPLGRFIEIDIRKRF</sequence>
<evidence type="ECO:0000259" key="6">
    <source>
        <dbReference type="Pfam" id="PF00593"/>
    </source>
</evidence>
<dbReference type="GO" id="GO:0009279">
    <property type="term" value="C:cell outer membrane"/>
    <property type="evidence" value="ECO:0007669"/>
    <property type="project" value="UniProtKB-SubCell"/>
</dbReference>
<feature type="domain" description="TonB-dependent receptor-like beta-barrel" evidence="6">
    <location>
        <begin position="275"/>
        <end position="835"/>
    </location>
</feature>
<dbReference type="RefSeq" id="WP_317083165.1">
    <property type="nucleotide sequence ID" value="NZ_CP136594.1"/>
</dbReference>
<feature type="chain" id="PRO_5041651912" evidence="5">
    <location>
        <begin position="27"/>
        <end position="873"/>
    </location>
</feature>
<feature type="compositionally biased region" description="Low complexity" evidence="4">
    <location>
        <begin position="680"/>
        <end position="697"/>
    </location>
</feature>
<dbReference type="SUPFAM" id="SSF56935">
    <property type="entry name" value="Porins"/>
    <property type="match status" value="1"/>
</dbReference>
<proteinExistence type="predicted"/>
<dbReference type="Pfam" id="PF00593">
    <property type="entry name" value="TonB_dep_Rec_b-barrel"/>
    <property type="match status" value="1"/>
</dbReference>
<gene>
    <name evidence="7" type="ORF">RB602_04000</name>
</gene>
<dbReference type="Gene3D" id="2.170.130.10">
    <property type="entry name" value="TonB-dependent receptor, plug domain"/>
    <property type="match status" value="1"/>
</dbReference>
<dbReference type="PANTHER" id="PTHR47234">
    <property type="match status" value="1"/>
</dbReference>
<dbReference type="Proteomes" id="UP001302429">
    <property type="component" value="Chromosome"/>
</dbReference>
<keyword evidence="7" id="KW-0675">Receptor</keyword>
<name>A0AA97I250_9SPHN</name>
<reference evidence="7 8" key="1">
    <citation type="submission" date="2023-10" db="EMBL/GenBank/DDBJ databases">
        <title>Complete genome sequence of a Sphingomonadaceae bacterium.</title>
        <authorList>
            <person name="Yan C."/>
        </authorList>
    </citation>
    <scope>NUCLEOTIDE SEQUENCE [LARGE SCALE GENOMIC DNA]</scope>
    <source>
        <strain evidence="7 8">SCSIO 66989</strain>
    </source>
</reference>
<organism evidence="7 8">
    <name type="scientific">Alterisphingorhabdus coralli</name>
    <dbReference type="NCBI Taxonomy" id="3071408"/>
    <lineage>
        <taxon>Bacteria</taxon>
        <taxon>Pseudomonadati</taxon>
        <taxon>Pseudomonadota</taxon>
        <taxon>Alphaproteobacteria</taxon>
        <taxon>Sphingomonadales</taxon>
        <taxon>Sphingomonadaceae</taxon>
        <taxon>Alterisphingorhabdus (ex Yan et al. 2024)</taxon>
    </lineage>
</organism>
<dbReference type="InterPro" id="IPR037066">
    <property type="entry name" value="Plug_dom_sf"/>
</dbReference>
<protein>
    <submittedName>
        <fullName evidence="7">TonB-dependent receptor</fullName>
    </submittedName>
</protein>
<feature type="compositionally biased region" description="Gly residues" evidence="4">
    <location>
        <begin position="656"/>
        <end position="677"/>
    </location>
</feature>
<evidence type="ECO:0000313" key="8">
    <source>
        <dbReference type="Proteomes" id="UP001302429"/>
    </source>
</evidence>
<feature type="region of interest" description="Disordered" evidence="4">
    <location>
        <begin position="653"/>
        <end position="712"/>
    </location>
</feature>
<dbReference type="EMBL" id="CP136594">
    <property type="protein sequence ID" value="WOE75888.1"/>
    <property type="molecule type" value="Genomic_DNA"/>
</dbReference>
<feature type="signal peptide" evidence="5">
    <location>
        <begin position="1"/>
        <end position="26"/>
    </location>
</feature>
<evidence type="ECO:0000256" key="5">
    <source>
        <dbReference type="SAM" id="SignalP"/>
    </source>
</evidence>
<keyword evidence="2" id="KW-0472">Membrane</keyword>
<evidence type="ECO:0000256" key="2">
    <source>
        <dbReference type="ARBA" id="ARBA00023136"/>
    </source>
</evidence>
<evidence type="ECO:0000256" key="4">
    <source>
        <dbReference type="SAM" id="MobiDB-lite"/>
    </source>
</evidence>